<name>A0A384JTR1_BOTFB</name>
<dbReference type="VEuPathDB" id="FungiDB:Bcin10g00050"/>
<evidence type="ECO:0000313" key="2">
    <source>
        <dbReference type="Proteomes" id="UP000001798"/>
    </source>
</evidence>
<evidence type="ECO:0000313" key="1">
    <source>
        <dbReference type="EMBL" id="ATZ53976.1"/>
    </source>
</evidence>
<dbReference type="RefSeq" id="XP_024551156.1">
    <property type="nucleotide sequence ID" value="XM_024695362.1"/>
</dbReference>
<protein>
    <submittedName>
        <fullName evidence="1">Uncharacterized protein</fullName>
    </submittedName>
</protein>
<keyword evidence="2" id="KW-1185">Reference proteome</keyword>
<reference evidence="1 2" key="1">
    <citation type="journal article" date="2011" name="PLoS Genet.">
        <title>Genomic analysis of the necrotrophic fungal pathogens Sclerotinia sclerotiorum and Botrytis cinerea.</title>
        <authorList>
            <person name="Amselem J."/>
            <person name="Cuomo C.A."/>
            <person name="van Kan J.A."/>
            <person name="Viaud M."/>
            <person name="Benito E.P."/>
            <person name="Couloux A."/>
            <person name="Coutinho P.M."/>
            <person name="de Vries R.P."/>
            <person name="Dyer P.S."/>
            <person name="Fillinger S."/>
            <person name="Fournier E."/>
            <person name="Gout L."/>
            <person name="Hahn M."/>
            <person name="Kohn L."/>
            <person name="Lapalu N."/>
            <person name="Plummer K.M."/>
            <person name="Pradier J.M."/>
            <person name="Quevillon E."/>
            <person name="Sharon A."/>
            <person name="Simon A."/>
            <person name="ten Have A."/>
            <person name="Tudzynski B."/>
            <person name="Tudzynski P."/>
            <person name="Wincker P."/>
            <person name="Andrew M."/>
            <person name="Anthouard V."/>
            <person name="Beever R.E."/>
            <person name="Beffa R."/>
            <person name="Benoit I."/>
            <person name="Bouzid O."/>
            <person name="Brault B."/>
            <person name="Chen Z."/>
            <person name="Choquer M."/>
            <person name="Collemare J."/>
            <person name="Cotton P."/>
            <person name="Danchin E.G."/>
            <person name="Da Silva C."/>
            <person name="Gautier A."/>
            <person name="Giraud C."/>
            <person name="Giraud T."/>
            <person name="Gonzalez C."/>
            <person name="Grossetete S."/>
            <person name="Guldener U."/>
            <person name="Henrissat B."/>
            <person name="Howlett B.J."/>
            <person name="Kodira C."/>
            <person name="Kretschmer M."/>
            <person name="Lappartient A."/>
            <person name="Leroch M."/>
            <person name="Levis C."/>
            <person name="Mauceli E."/>
            <person name="Neuveglise C."/>
            <person name="Oeser B."/>
            <person name="Pearson M."/>
            <person name="Poulain J."/>
            <person name="Poussereau N."/>
            <person name="Quesneville H."/>
            <person name="Rascle C."/>
            <person name="Schumacher J."/>
            <person name="Segurens B."/>
            <person name="Sexton A."/>
            <person name="Silva E."/>
            <person name="Sirven C."/>
            <person name="Soanes D.M."/>
            <person name="Talbot N.J."/>
            <person name="Templeton M."/>
            <person name="Yandava C."/>
            <person name="Yarden O."/>
            <person name="Zeng Q."/>
            <person name="Rollins J.A."/>
            <person name="Lebrun M.H."/>
            <person name="Dickman M."/>
        </authorList>
    </citation>
    <scope>NUCLEOTIDE SEQUENCE [LARGE SCALE GENOMIC DNA]</scope>
    <source>
        <strain evidence="1 2">B05.10</strain>
    </source>
</reference>
<sequence length="122" mass="13646">MNDPTSESLKLSSSLPLDDPNQRLCPYAPALCRCPVPKDSNGRSIRPYIVYPIDGNIVDAATQQLESFGSQPETRLNPHISLNGWGVMYWEIHLTQDQLAELIENPEVEVVDAPTIHSTVRY</sequence>
<reference evidence="1 2" key="2">
    <citation type="journal article" date="2012" name="Eukaryot. Cell">
        <title>Genome update of Botrytis cinerea strains B05.10 and T4.</title>
        <authorList>
            <person name="Staats M."/>
            <person name="van Kan J.A."/>
        </authorList>
    </citation>
    <scope>NUCLEOTIDE SEQUENCE [LARGE SCALE GENOMIC DNA]</scope>
    <source>
        <strain evidence="1 2">B05.10</strain>
    </source>
</reference>
<reference evidence="1 2" key="3">
    <citation type="journal article" date="2017" name="Mol. Plant Pathol.">
        <title>A gapless genome sequence of the fungus Botrytis cinerea.</title>
        <authorList>
            <person name="Van Kan J.A."/>
            <person name="Stassen J.H."/>
            <person name="Mosbach A."/>
            <person name="Van Der Lee T.A."/>
            <person name="Faino L."/>
            <person name="Farmer A.D."/>
            <person name="Papasotiriou D.G."/>
            <person name="Zhou S."/>
            <person name="Seidl M.F."/>
            <person name="Cottam E."/>
            <person name="Edel D."/>
            <person name="Hahn M."/>
            <person name="Schwartz D.C."/>
            <person name="Dietrich R.A."/>
            <person name="Widdison S."/>
            <person name="Scalliet G."/>
        </authorList>
    </citation>
    <scope>NUCLEOTIDE SEQUENCE [LARGE SCALE GENOMIC DNA]</scope>
    <source>
        <strain evidence="1 2">B05.10</strain>
    </source>
</reference>
<proteinExistence type="predicted"/>
<dbReference type="KEGG" id="bfu:BCIN_10g00050"/>
<dbReference type="AlphaFoldDB" id="A0A384JTR1"/>
<dbReference type="GeneID" id="36394540"/>
<organism evidence="1 2">
    <name type="scientific">Botryotinia fuckeliana (strain B05.10)</name>
    <name type="common">Noble rot fungus</name>
    <name type="synonym">Botrytis cinerea</name>
    <dbReference type="NCBI Taxonomy" id="332648"/>
    <lineage>
        <taxon>Eukaryota</taxon>
        <taxon>Fungi</taxon>
        <taxon>Dikarya</taxon>
        <taxon>Ascomycota</taxon>
        <taxon>Pezizomycotina</taxon>
        <taxon>Leotiomycetes</taxon>
        <taxon>Helotiales</taxon>
        <taxon>Sclerotiniaceae</taxon>
        <taxon>Botrytis</taxon>
    </lineage>
</organism>
<dbReference type="OrthoDB" id="3514273at2759"/>
<accession>A0A384JTR1</accession>
<dbReference type="Proteomes" id="UP000001798">
    <property type="component" value="Chromosome 10"/>
</dbReference>
<dbReference type="EMBL" id="CP009814">
    <property type="protein sequence ID" value="ATZ53976.1"/>
    <property type="molecule type" value="Genomic_DNA"/>
</dbReference>
<gene>
    <name evidence="1" type="ORF">BCIN_10g00050</name>
</gene>